<keyword evidence="4" id="KW-1185">Reference proteome</keyword>
<proteinExistence type="predicted"/>
<dbReference type="GO" id="GO:0005737">
    <property type="term" value="C:cytoplasm"/>
    <property type="evidence" value="ECO:0007669"/>
    <property type="project" value="UniProtKB-SubCell"/>
</dbReference>
<dbReference type="AlphaFoldDB" id="A0AA88H699"/>
<comment type="subcellular location">
    <subcellularLocation>
        <location evidence="1">Cytoplasm</location>
    </subcellularLocation>
</comment>
<feature type="non-terminal residue" evidence="3">
    <location>
        <position position="1"/>
    </location>
</feature>
<keyword evidence="2" id="KW-0963">Cytoplasm</keyword>
<reference evidence="3" key="1">
    <citation type="submission" date="2023-07" db="EMBL/GenBank/DDBJ databases">
        <title>Chromosome-level genome assembly of Artemia franciscana.</title>
        <authorList>
            <person name="Jo E."/>
        </authorList>
    </citation>
    <scope>NUCLEOTIDE SEQUENCE</scope>
    <source>
        <tissue evidence="3">Whole body</tissue>
    </source>
</reference>
<dbReference type="EMBL" id="JAVRJZ010000029">
    <property type="protein sequence ID" value="KAK2704224.1"/>
    <property type="molecule type" value="Genomic_DNA"/>
</dbReference>
<evidence type="ECO:0000313" key="4">
    <source>
        <dbReference type="Proteomes" id="UP001187531"/>
    </source>
</evidence>
<evidence type="ECO:0000256" key="1">
    <source>
        <dbReference type="ARBA" id="ARBA00004496"/>
    </source>
</evidence>
<dbReference type="PANTHER" id="PTHR12983:SF9">
    <property type="entry name" value="E3 UBIQUITIN-PROTEIN LIGASE RNF10"/>
    <property type="match status" value="1"/>
</dbReference>
<evidence type="ECO:0000313" key="3">
    <source>
        <dbReference type="EMBL" id="KAK2704224.1"/>
    </source>
</evidence>
<comment type="caution">
    <text evidence="3">The sequence shown here is derived from an EMBL/GenBank/DDBJ whole genome shotgun (WGS) entry which is preliminary data.</text>
</comment>
<dbReference type="Proteomes" id="UP001187531">
    <property type="component" value="Unassembled WGS sequence"/>
</dbReference>
<dbReference type="InterPro" id="IPR039739">
    <property type="entry name" value="MAG2/RNF10"/>
</dbReference>
<dbReference type="GO" id="GO:0000976">
    <property type="term" value="F:transcription cis-regulatory region binding"/>
    <property type="evidence" value="ECO:0007669"/>
    <property type="project" value="TreeGrafter"/>
</dbReference>
<dbReference type="GO" id="GO:0045944">
    <property type="term" value="P:positive regulation of transcription by RNA polymerase II"/>
    <property type="evidence" value="ECO:0007669"/>
    <property type="project" value="TreeGrafter"/>
</dbReference>
<evidence type="ECO:0000256" key="2">
    <source>
        <dbReference type="ARBA" id="ARBA00022490"/>
    </source>
</evidence>
<name>A0AA88H699_ARTSF</name>
<protein>
    <submittedName>
        <fullName evidence="3">Uncharacterized protein</fullName>
    </submittedName>
</protein>
<accession>A0AA88H699</accession>
<organism evidence="3 4">
    <name type="scientific">Artemia franciscana</name>
    <name type="common">Brine shrimp</name>
    <name type="synonym">Artemia sanfranciscana</name>
    <dbReference type="NCBI Taxonomy" id="6661"/>
    <lineage>
        <taxon>Eukaryota</taxon>
        <taxon>Metazoa</taxon>
        <taxon>Ecdysozoa</taxon>
        <taxon>Arthropoda</taxon>
        <taxon>Crustacea</taxon>
        <taxon>Branchiopoda</taxon>
        <taxon>Anostraca</taxon>
        <taxon>Artemiidae</taxon>
        <taxon>Artemia</taxon>
    </lineage>
</organism>
<sequence>MLKHEYGSLQAAPRVLTGKIIQQETCSMAPELRSDLRYLRQPPVTTVFVVLKVELDDCVISQKTFDHFRDRFLEREEHPRSIDHVEKKLLGSSLHFSSWSRDELQHGDEPVRKFNSSLHMVGNLSLLLLGNLNRLNYWEKIVFARFNARNDGYVMTFKEERNGRAIRIRKGGENNIYLHNDWFQMLKHEYGSLQAAPRVLSGKIIQQETCSMTPELRSDLRYLRHPPVTTAFVVVKVELDDCVISQKTFDHFIDRFPEREERPRSIDHVEKKLLGSSLHFSSWSRDELQHGDEPVRKFNSSLHMVGNLSLLLLGNLNRLNYWEKIVFA</sequence>
<gene>
    <name evidence="3" type="ORF">QYM36_017522</name>
</gene>
<dbReference type="PANTHER" id="PTHR12983">
    <property type="entry name" value="RING FINGER 10 FAMILY MEMBER"/>
    <property type="match status" value="1"/>
</dbReference>